<dbReference type="EMBL" id="SPVF01000269">
    <property type="protein sequence ID" value="TFW10765.1"/>
    <property type="molecule type" value="Genomic_DNA"/>
</dbReference>
<dbReference type="PANTHER" id="PTHR42781">
    <property type="entry name" value="SPERMIDINE/PUTRESCINE IMPORT ATP-BINDING PROTEIN POTA"/>
    <property type="match status" value="1"/>
</dbReference>
<dbReference type="InterPro" id="IPR003439">
    <property type="entry name" value="ABC_transporter-like_ATP-bd"/>
</dbReference>
<dbReference type="GO" id="GO:0005524">
    <property type="term" value="F:ATP binding"/>
    <property type="evidence" value="ECO:0007669"/>
    <property type="project" value="UniProtKB-KW"/>
</dbReference>
<proteinExistence type="predicted"/>
<keyword evidence="1" id="KW-0813">Transport</keyword>
<dbReference type="OrthoDB" id="5298774at2"/>
<evidence type="ECO:0000256" key="4">
    <source>
        <dbReference type="ARBA" id="ARBA00022840"/>
    </source>
</evidence>
<keyword evidence="7" id="KW-1185">Reference proteome</keyword>
<dbReference type="GO" id="GO:0016887">
    <property type="term" value="F:ATP hydrolysis activity"/>
    <property type="evidence" value="ECO:0007669"/>
    <property type="project" value="InterPro"/>
</dbReference>
<dbReference type="AlphaFoldDB" id="A0A4Y9RS55"/>
<dbReference type="Pfam" id="PF00005">
    <property type="entry name" value="ABC_tran"/>
    <property type="match status" value="1"/>
</dbReference>
<keyword evidence="2" id="KW-1003">Cell membrane</keyword>
<evidence type="ECO:0000259" key="5">
    <source>
        <dbReference type="PROSITE" id="PS50893"/>
    </source>
</evidence>
<dbReference type="Proteomes" id="UP000298438">
    <property type="component" value="Unassembled WGS sequence"/>
</dbReference>
<name>A0A4Y9RS55_9BURK</name>
<dbReference type="PANTHER" id="PTHR42781:SF4">
    <property type="entry name" value="SPERMIDINE_PUTRESCINE IMPORT ATP-BINDING PROTEIN POTA"/>
    <property type="match status" value="1"/>
</dbReference>
<dbReference type="RefSeq" id="WP_135209432.1">
    <property type="nucleotide sequence ID" value="NZ_SPVF01000269.1"/>
</dbReference>
<evidence type="ECO:0000256" key="3">
    <source>
        <dbReference type="ARBA" id="ARBA00022741"/>
    </source>
</evidence>
<dbReference type="Gene3D" id="3.40.50.300">
    <property type="entry name" value="P-loop containing nucleotide triphosphate hydrolases"/>
    <property type="match status" value="1"/>
</dbReference>
<gene>
    <name evidence="6" type="ORF">E4L96_22335</name>
</gene>
<dbReference type="SMART" id="SM00382">
    <property type="entry name" value="AAA"/>
    <property type="match status" value="1"/>
</dbReference>
<keyword evidence="2" id="KW-0472">Membrane</keyword>
<dbReference type="SUPFAM" id="SSF52540">
    <property type="entry name" value="P-loop containing nucleoside triphosphate hydrolases"/>
    <property type="match status" value="1"/>
</dbReference>
<dbReference type="InterPro" id="IPR027417">
    <property type="entry name" value="P-loop_NTPase"/>
</dbReference>
<evidence type="ECO:0000256" key="1">
    <source>
        <dbReference type="ARBA" id="ARBA00022448"/>
    </source>
</evidence>
<reference evidence="6 7" key="1">
    <citation type="submission" date="2019-03" db="EMBL/GenBank/DDBJ databases">
        <title>Draft Genome Sequence of Massilia arenosa sp. nov., a Novel Massilia Species Isolated from a Sandy-loam Maize Soil.</title>
        <authorList>
            <person name="Raths R."/>
            <person name="Peta V."/>
            <person name="Bucking H."/>
        </authorList>
    </citation>
    <scope>NUCLEOTIDE SEQUENCE [LARGE SCALE GENOMIC DNA]</scope>
    <source>
        <strain evidence="6 7">MC02</strain>
    </source>
</reference>
<keyword evidence="4 6" id="KW-0067">ATP-binding</keyword>
<dbReference type="InterPro" id="IPR050093">
    <property type="entry name" value="ABC_SmlMolc_Importer"/>
</dbReference>
<comment type="caution">
    <text evidence="6">The sequence shown here is derived from an EMBL/GenBank/DDBJ whole genome shotgun (WGS) entry which is preliminary data.</text>
</comment>
<evidence type="ECO:0000313" key="7">
    <source>
        <dbReference type="Proteomes" id="UP000298438"/>
    </source>
</evidence>
<evidence type="ECO:0000256" key="2">
    <source>
        <dbReference type="ARBA" id="ARBA00022475"/>
    </source>
</evidence>
<keyword evidence="3" id="KW-0547">Nucleotide-binding</keyword>
<dbReference type="PROSITE" id="PS50893">
    <property type="entry name" value="ABC_TRANSPORTER_2"/>
    <property type="match status" value="1"/>
</dbReference>
<feature type="domain" description="ABC transporter" evidence="5">
    <location>
        <begin position="1"/>
        <end position="222"/>
    </location>
</feature>
<dbReference type="InterPro" id="IPR003593">
    <property type="entry name" value="AAA+_ATPase"/>
</dbReference>
<organism evidence="6 7">
    <name type="scientific">Zemynaea arenosa</name>
    <dbReference type="NCBI Taxonomy" id="2561931"/>
    <lineage>
        <taxon>Bacteria</taxon>
        <taxon>Pseudomonadati</taxon>
        <taxon>Pseudomonadota</taxon>
        <taxon>Betaproteobacteria</taxon>
        <taxon>Burkholderiales</taxon>
        <taxon>Oxalobacteraceae</taxon>
        <taxon>Telluria group</taxon>
        <taxon>Zemynaea</taxon>
    </lineage>
</organism>
<evidence type="ECO:0000313" key="6">
    <source>
        <dbReference type="EMBL" id="TFW10765.1"/>
    </source>
</evidence>
<sequence>MHIDLAIDKTLRAGPRRFHLQAAFTAHSDRLVILGPSGAGKSLLLKTIAGLERPDHGHIRLAGTTLFDSAQRICVQPQLRQVAYVFQDYALFPHLDVRQNVGFGLTRGWRNPRRGVRDERIGYWLQALGLEHVAHQYPHELSGGQRQRTALARALASEPRALLLDEPFSALDAGLRADMRAELDALQRRLQVPMILITHDPEDARLFGGQVLTLRDGLVESIT</sequence>
<protein>
    <submittedName>
        <fullName evidence="6">ATP-binding cassette domain-containing protein</fullName>
    </submittedName>
</protein>
<accession>A0A4Y9RS55</accession>